<dbReference type="OrthoDB" id="46529at2759"/>
<reference evidence="4 5" key="1">
    <citation type="journal article" date="2011" name="PLoS Genet.">
        <title>Comparative genomic analysis of human fungal pathogens causing paracoccidioidomycosis.</title>
        <authorList>
            <person name="Desjardins C.A."/>
            <person name="Champion M.D."/>
            <person name="Holder J.W."/>
            <person name="Muszewska A."/>
            <person name="Goldberg J."/>
            <person name="Bailao A.M."/>
            <person name="Brigido M.M."/>
            <person name="Ferreira M.E."/>
            <person name="Garcia A.M."/>
            <person name="Grynberg M."/>
            <person name="Gujja S."/>
            <person name="Heiman D.I."/>
            <person name="Henn M.R."/>
            <person name="Kodira C.D."/>
            <person name="Leon-Narvaez H."/>
            <person name="Longo L.V."/>
            <person name="Ma L.J."/>
            <person name="Malavazi I."/>
            <person name="Matsuo A.L."/>
            <person name="Morais F.V."/>
            <person name="Pereira M."/>
            <person name="Rodriguez-Brito S."/>
            <person name="Sakthikumar S."/>
            <person name="Salem-Izacc S.M."/>
            <person name="Sykes S.M."/>
            <person name="Teixeira M.M."/>
            <person name="Vallejo M.C."/>
            <person name="Walter M.E."/>
            <person name="Yandava C."/>
            <person name="Young S."/>
            <person name="Zeng Q."/>
            <person name="Zucker J."/>
            <person name="Felipe M.S."/>
            <person name="Goldman G.H."/>
            <person name="Haas B.J."/>
            <person name="McEwen J.G."/>
            <person name="Nino-Vega G."/>
            <person name="Puccia R."/>
            <person name="San-Blas G."/>
            <person name="Soares C.M."/>
            <person name="Birren B.W."/>
            <person name="Cuomo C.A."/>
        </authorList>
    </citation>
    <scope>NUCLEOTIDE SEQUENCE [LARGE SCALE GENOMIC DNA]</scope>
    <source>
        <strain evidence="4 5">Pb18</strain>
    </source>
</reference>
<dbReference type="PANTHER" id="PTHR21660">
    <property type="entry name" value="THIOESTERASE SUPERFAMILY MEMBER-RELATED"/>
    <property type="match status" value="1"/>
</dbReference>
<feature type="domain" description="Thioesterase" evidence="3">
    <location>
        <begin position="135"/>
        <end position="191"/>
    </location>
</feature>
<evidence type="ECO:0000259" key="3">
    <source>
        <dbReference type="Pfam" id="PF03061"/>
    </source>
</evidence>
<accession>C1G2R7</accession>
<organism evidence="4 5">
    <name type="scientific">Paracoccidioides brasiliensis (strain Pb18)</name>
    <dbReference type="NCBI Taxonomy" id="502780"/>
    <lineage>
        <taxon>Eukaryota</taxon>
        <taxon>Fungi</taxon>
        <taxon>Dikarya</taxon>
        <taxon>Ascomycota</taxon>
        <taxon>Pezizomycotina</taxon>
        <taxon>Eurotiomycetes</taxon>
        <taxon>Eurotiomycetidae</taxon>
        <taxon>Onygenales</taxon>
        <taxon>Ajellomycetaceae</taxon>
        <taxon>Paracoccidioides</taxon>
    </lineage>
</organism>
<dbReference type="VEuPathDB" id="FungiDB:PADG_01233"/>
<dbReference type="RefSeq" id="XP_010756835.1">
    <property type="nucleotide sequence ID" value="XM_010758533.1"/>
</dbReference>
<dbReference type="AlphaFoldDB" id="C1G2R7"/>
<dbReference type="Gene3D" id="3.10.129.10">
    <property type="entry name" value="Hotdog Thioesterase"/>
    <property type="match status" value="1"/>
</dbReference>
<dbReference type="InterPro" id="IPR039298">
    <property type="entry name" value="ACOT13"/>
</dbReference>
<dbReference type="CDD" id="cd03443">
    <property type="entry name" value="PaaI_thioesterase"/>
    <property type="match status" value="1"/>
</dbReference>
<dbReference type="GO" id="GO:0047617">
    <property type="term" value="F:fatty acyl-CoA hydrolase activity"/>
    <property type="evidence" value="ECO:0007669"/>
    <property type="project" value="InterPro"/>
</dbReference>
<evidence type="ECO:0000256" key="2">
    <source>
        <dbReference type="ARBA" id="ARBA00022801"/>
    </source>
</evidence>
<dbReference type="EMBL" id="KN275958">
    <property type="protein sequence ID" value="EEH45082.2"/>
    <property type="molecule type" value="Genomic_DNA"/>
</dbReference>
<proteinExistence type="inferred from homology"/>
<dbReference type="eggNOG" id="KOG3328">
    <property type="taxonomic scope" value="Eukaryota"/>
</dbReference>
<dbReference type="InParanoid" id="C1G2R7"/>
<keyword evidence="2" id="KW-0378">Hydrolase</keyword>
<dbReference type="InterPro" id="IPR029069">
    <property type="entry name" value="HotDog_dom_sf"/>
</dbReference>
<evidence type="ECO:0000256" key="1">
    <source>
        <dbReference type="ARBA" id="ARBA00008324"/>
    </source>
</evidence>
<dbReference type="Proteomes" id="UP000001628">
    <property type="component" value="Unassembled WGS sequence"/>
</dbReference>
<dbReference type="InterPro" id="IPR006683">
    <property type="entry name" value="Thioestr_dom"/>
</dbReference>
<dbReference type="HOGENOM" id="CLU_1019761_0_0_1"/>
<protein>
    <recommendedName>
        <fullName evidence="3">Thioesterase domain-containing protein</fullName>
    </recommendedName>
</protein>
<dbReference type="GeneID" id="22580939"/>
<dbReference type="KEGG" id="pbn:PADG_01233"/>
<comment type="similarity">
    <text evidence="1">Belongs to the thioesterase PaaI family.</text>
</comment>
<dbReference type="PANTHER" id="PTHR21660:SF1">
    <property type="entry name" value="ACYL-COENZYME A THIOESTERASE 13"/>
    <property type="match status" value="1"/>
</dbReference>
<keyword evidence="5" id="KW-1185">Reference proteome</keyword>
<sequence>MAPNGPVSVLSCHRSIIIIALPVGVSVDLQKAQVGYSKVFVLGQKVEDEVEYSKCTQEWLRNNQPSHRLAVLQDYIRFRTEVFIPSLQQLKTLVIMYGLPILACRLLDNLRVTAARPGVVNFELDIQKEHTNRLGILHGGTIASMVDLGGSLAVASRGLFATGVSTDLNVTYLNSGGKIGDKILAEVTCDKCMHNFTYSSIKLLVNPSHLIALPQKISVGKTLAFTSAKFTNLENEVVARGSHTKFVAIAFKDPKNIVHQLQPEEESEGGNKC</sequence>
<evidence type="ECO:0000313" key="4">
    <source>
        <dbReference type="EMBL" id="EEH45082.2"/>
    </source>
</evidence>
<dbReference type="SUPFAM" id="SSF54637">
    <property type="entry name" value="Thioesterase/thiol ester dehydrase-isomerase"/>
    <property type="match status" value="1"/>
</dbReference>
<dbReference type="Pfam" id="PF03061">
    <property type="entry name" value="4HBT"/>
    <property type="match status" value="1"/>
</dbReference>
<gene>
    <name evidence="4" type="ORF">PADG_01233</name>
</gene>
<evidence type="ECO:0000313" key="5">
    <source>
        <dbReference type="Proteomes" id="UP000001628"/>
    </source>
</evidence>
<name>C1G2R7_PARBD</name>